<dbReference type="GO" id="GO:0034220">
    <property type="term" value="P:monoatomic ion transmembrane transport"/>
    <property type="evidence" value="ECO:0007669"/>
    <property type="project" value="UniProtKB-KW"/>
</dbReference>
<evidence type="ECO:0000313" key="14">
    <source>
        <dbReference type="Proteomes" id="UP000053660"/>
    </source>
</evidence>
<evidence type="ECO:0000256" key="9">
    <source>
        <dbReference type="ARBA" id="ARBA00023065"/>
    </source>
</evidence>
<protein>
    <recommendedName>
        <fullName evidence="12">Innexin</fullName>
    </recommendedName>
</protein>
<keyword evidence="8 12" id="KW-1133">Transmembrane helix</keyword>
<dbReference type="InterPro" id="IPR000990">
    <property type="entry name" value="Innexin"/>
</dbReference>
<proteinExistence type="inferred from homology"/>
<dbReference type="PRINTS" id="PR01262">
    <property type="entry name" value="INNEXIN"/>
</dbReference>
<evidence type="ECO:0000256" key="4">
    <source>
        <dbReference type="ARBA" id="ARBA00022475"/>
    </source>
</evidence>
<dbReference type="GO" id="GO:0005921">
    <property type="term" value="C:gap junction"/>
    <property type="evidence" value="ECO:0007669"/>
    <property type="project" value="UniProtKB-SubCell"/>
</dbReference>
<evidence type="ECO:0000256" key="8">
    <source>
        <dbReference type="ARBA" id="ARBA00022989"/>
    </source>
</evidence>
<dbReference type="PROSITE" id="PS51013">
    <property type="entry name" value="PANNEXIN"/>
    <property type="match status" value="1"/>
</dbReference>
<dbReference type="PANTHER" id="PTHR11893:SF23">
    <property type="entry name" value="INNEXIN-14"/>
    <property type="match status" value="1"/>
</dbReference>
<dbReference type="AlphaFoldDB" id="A0A0B1TKZ3"/>
<comment type="function">
    <text evidence="12">Structural component of the gap junctions.</text>
</comment>
<evidence type="ECO:0000256" key="12">
    <source>
        <dbReference type="RuleBase" id="RU010713"/>
    </source>
</evidence>
<evidence type="ECO:0000313" key="13">
    <source>
        <dbReference type="EMBL" id="KHJ96070.1"/>
    </source>
</evidence>
<feature type="transmembrane region" description="Helical" evidence="12">
    <location>
        <begin position="124"/>
        <end position="145"/>
    </location>
</feature>
<evidence type="ECO:0000256" key="10">
    <source>
        <dbReference type="ARBA" id="ARBA00023136"/>
    </source>
</evidence>
<dbReference type="EMBL" id="KN549771">
    <property type="protein sequence ID" value="KHJ96070.1"/>
    <property type="molecule type" value="Genomic_DNA"/>
</dbReference>
<evidence type="ECO:0000256" key="11">
    <source>
        <dbReference type="ARBA" id="ARBA00023303"/>
    </source>
</evidence>
<comment type="subcellular location">
    <subcellularLocation>
        <location evidence="1">Cell junction</location>
        <location evidence="1">Gap junction</location>
    </subcellularLocation>
    <subcellularLocation>
        <location evidence="2 12">Cell membrane</location>
        <topology evidence="2 12">Multi-pass membrane protein</topology>
    </subcellularLocation>
</comment>
<sequence>MFLNIPLLGDIVKGRGRGARKEPLEDYVDRMHYYVTVYILCVFALLVGSKQHFGNPIDCFISAEVDKVRTWQAYILDYCFMQGTYRYELGYNVTGRPGYSMTPGLNGRDPNDTKYISVKYYQWVPFYFAFQLLCFMLPDFFWVYIQSYLYIDMAMIVTESAELNNEKRASNRASKLSNIADYIFSYFYYRKIARRGLISSVFRLPAIATIFYGCTKVLYLLNAILQLYLTTYFLGFPDMHWGVRMMVAFLSKKTFPRMIGGVRIPNHGGLSHFPYFPLEVGCNYTKISMENNNNIHISSIQCMIPLNYINEKLFLFLWFWIVILIMITIVNIVLFFGSIINRSHREDVILGLLREKDDQVLMNDKLNLANKFVHGFMGVDGVLLTRFIKTKAGSMACRDVVQRVWQKYAKERGAAKTAGSDDEWSVPYSETCYSGSYYPGDCSDRASTISTLLQLTRSE</sequence>
<evidence type="ECO:0000256" key="7">
    <source>
        <dbReference type="ARBA" id="ARBA00022949"/>
    </source>
</evidence>
<evidence type="ECO:0000256" key="1">
    <source>
        <dbReference type="ARBA" id="ARBA00004610"/>
    </source>
</evidence>
<gene>
    <name evidence="12" type="primary">inx</name>
    <name evidence="13" type="ORF">OESDEN_03972</name>
</gene>
<keyword evidence="14" id="KW-1185">Reference proteome</keyword>
<keyword evidence="9 12" id="KW-0406">Ion transport</keyword>
<accession>A0A0B1TKZ3</accession>
<keyword evidence="10 12" id="KW-0472">Membrane</keyword>
<keyword evidence="6" id="KW-0303">Gap junction</keyword>
<evidence type="ECO:0000256" key="2">
    <source>
        <dbReference type="ARBA" id="ARBA00004651"/>
    </source>
</evidence>
<evidence type="ECO:0000256" key="3">
    <source>
        <dbReference type="ARBA" id="ARBA00022448"/>
    </source>
</evidence>
<dbReference type="PANTHER" id="PTHR11893">
    <property type="entry name" value="INNEXIN"/>
    <property type="match status" value="1"/>
</dbReference>
<feature type="transmembrane region" description="Helical" evidence="12">
    <location>
        <begin position="31"/>
        <end position="48"/>
    </location>
</feature>
<dbReference type="OrthoDB" id="5867527at2759"/>
<reference evidence="13 14" key="1">
    <citation type="submission" date="2014-03" db="EMBL/GenBank/DDBJ databases">
        <title>Draft genome of the hookworm Oesophagostomum dentatum.</title>
        <authorList>
            <person name="Mitreva M."/>
        </authorList>
    </citation>
    <scope>NUCLEOTIDE SEQUENCE [LARGE SCALE GENOMIC DNA]</scope>
    <source>
        <strain evidence="13 14">OD-Hann</strain>
    </source>
</reference>
<dbReference type="Pfam" id="PF00876">
    <property type="entry name" value="Innexin"/>
    <property type="match status" value="1"/>
</dbReference>
<keyword evidence="5 12" id="KW-0812">Transmembrane</keyword>
<keyword evidence="4" id="KW-1003">Cell membrane</keyword>
<dbReference type="GO" id="GO:0005243">
    <property type="term" value="F:gap junction channel activity"/>
    <property type="evidence" value="ECO:0007669"/>
    <property type="project" value="TreeGrafter"/>
</dbReference>
<feature type="transmembrane region" description="Helical" evidence="12">
    <location>
        <begin position="313"/>
        <end position="336"/>
    </location>
</feature>
<name>A0A0B1TKZ3_OESDE</name>
<evidence type="ECO:0000256" key="6">
    <source>
        <dbReference type="ARBA" id="ARBA00022868"/>
    </source>
</evidence>
<evidence type="ECO:0000256" key="5">
    <source>
        <dbReference type="ARBA" id="ARBA00022692"/>
    </source>
</evidence>
<comment type="caution">
    <text evidence="12">Lacks conserved residue(s) required for the propagation of feature annotation.</text>
</comment>
<organism evidence="13 14">
    <name type="scientific">Oesophagostomum dentatum</name>
    <name type="common">Nodular worm</name>
    <dbReference type="NCBI Taxonomy" id="61180"/>
    <lineage>
        <taxon>Eukaryota</taxon>
        <taxon>Metazoa</taxon>
        <taxon>Ecdysozoa</taxon>
        <taxon>Nematoda</taxon>
        <taxon>Chromadorea</taxon>
        <taxon>Rhabditida</taxon>
        <taxon>Rhabditina</taxon>
        <taxon>Rhabditomorpha</taxon>
        <taxon>Strongyloidea</taxon>
        <taxon>Strongylidae</taxon>
        <taxon>Oesophagostomum</taxon>
    </lineage>
</organism>
<dbReference type="GO" id="GO:0005886">
    <property type="term" value="C:plasma membrane"/>
    <property type="evidence" value="ECO:0007669"/>
    <property type="project" value="UniProtKB-SubCell"/>
</dbReference>
<comment type="similarity">
    <text evidence="12">Belongs to the pannexin family.</text>
</comment>
<keyword evidence="11 12" id="KW-0407">Ion channel</keyword>
<dbReference type="Proteomes" id="UP000053660">
    <property type="component" value="Unassembled WGS sequence"/>
</dbReference>
<keyword evidence="7" id="KW-0965">Cell junction</keyword>
<keyword evidence="3 12" id="KW-0813">Transport</keyword>